<gene>
    <name evidence="5" type="ORF">HNQ39_003379</name>
</gene>
<accession>A0A7W9STB9</accession>
<dbReference type="AlphaFoldDB" id="A0A7W9STB9"/>
<keyword evidence="3" id="KW-1133">Transmembrane helix</keyword>
<dbReference type="PANTHER" id="PTHR43096">
    <property type="entry name" value="DNAJ HOMOLOG 1, MITOCHONDRIAL-RELATED"/>
    <property type="match status" value="1"/>
</dbReference>
<evidence type="ECO:0000256" key="2">
    <source>
        <dbReference type="SAM" id="MobiDB-lite"/>
    </source>
</evidence>
<dbReference type="Proteomes" id="UP000520814">
    <property type="component" value="Unassembled WGS sequence"/>
</dbReference>
<dbReference type="InterPro" id="IPR011990">
    <property type="entry name" value="TPR-like_helical_dom_sf"/>
</dbReference>
<dbReference type="SMART" id="SM00271">
    <property type="entry name" value="DnaJ"/>
    <property type="match status" value="1"/>
</dbReference>
<dbReference type="GO" id="GO:0003677">
    <property type="term" value="F:DNA binding"/>
    <property type="evidence" value="ECO:0007669"/>
    <property type="project" value="UniProtKB-KW"/>
</dbReference>
<dbReference type="InterPro" id="IPR019734">
    <property type="entry name" value="TPR_rpt"/>
</dbReference>
<keyword evidence="3" id="KW-0812">Transmembrane</keyword>
<evidence type="ECO:0000256" key="3">
    <source>
        <dbReference type="SAM" id="Phobius"/>
    </source>
</evidence>
<comment type="caution">
    <text evidence="5">The sequence shown here is derived from an EMBL/GenBank/DDBJ whole genome shotgun (WGS) entry which is preliminary data.</text>
</comment>
<keyword evidence="6" id="KW-1185">Reference proteome</keyword>
<dbReference type="InterPro" id="IPR036869">
    <property type="entry name" value="J_dom_sf"/>
</dbReference>
<feature type="domain" description="J" evidence="4">
    <location>
        <begin position="5"/>
        <end position="69"/>
    </location>
</feature>
<proteinExistence type="predicted"/>
<reference evidence="5 6" key="1">
    <citation type="submission" date="2020-08" db="EMBL/GenBank/DDBJ databases">
        <title>Genomic Encyclopedia of Type Strains, Phase IV (KMG-IV): sequencing the most valuable type-strain genomes for metagenomic binning, comparative biology and taxonomic classification.</title>
        <authorList>
            <person name="Goeker M."/>
        </authorList>
    </citation>
    <scope>NUCLEOTIDE SEQUENCE [LARGE SCALE GENOMIC DNA]</scope>
    <source>
        <strain evidence="5 6">DSM 23562</strain>
    </source>
</reference>
<dbReference type="RefSeq" id="WP_184198773.1">
    <property type="nucleotide sequence ID" value="NZ_JACHGW010000003.1"/>
</dbReference>
<feature type="transmembrane region" description="Helical" evidence="3">
    <location>
        <begin position="354"/>
        <end position="373"/>
    </location>
</feature>
<feature type="transmembrane region" description="Helical" evidence="3">
    <location>
        <begin position="269"/>
        <end position="298"/>
    </location>
</feature>
<dbReference type="GO" id="GO:0005737">
    <property type="term" value="C:cytoplasm"/>
    <property type="evidence" value="ECO:0007669"/>
    <property type="project" value="TreeGrafter"/>
</dbReference>
<keyword evidence="3" id="KW-0472">Membrane</keyword>
<dbReference type="EMBL" id="JACHGW010000003">
    <property type="protein sequence ID" value="MBB6051569.1"/>
    <property type="molecule type" value="Genomic_DNA"/>
</dbReference>
<dbReference type="Pfam" id="PF00226">
    <property type="entry name" value="DnaJ"/>
    <property type="match status" value="1"/>
</dbReference>
<feature type="region of interest" description="Disordered" evidence="2">
    <location>
        <begin position="185"/>
        <end position="224"/>
    </location>
</feature>
<dbReference type="Gene3D" id="1.25.40.10">
    <property type="entry name" value="Tetratricopeptide repeat domain"/>
    <property type="match status" value="1"/>
</dbReference>
<dbReference type="SUPFAM" id="SSF46565">
    <property type="entry name" value="Chaperone J-domain"/>
    <property type="match status" value="1"/>
</dbReference>
<evidence type="ECO:0000256" key="1">
    <source>
        <dbReference type="PROSITE-ProRule" id="PRU00339"/>
    </source>
</evidence>
<dbReference type="PROSITE" id="PS50076">
    <property type="entry name" value="DNAJ_2"/>
    <property type="match status" value="1"/>
</dbReference>
<dbReference type="SUPFAM" id="SSF48452">
    <property type="entry name" value="TPR-like"/>
    <property type="match status" value="1"/>
</dbReference>
<name>A0A7W9STB9_ARMRO</name>
<keyword evidence="1" id="KW-0802">TPR repeat</keyword>
<dbReference type="SMART" id="SM00028">
    <property type="entry name" value="TPR"/>
    <property type="match status" value="2"/>
</dbReference>
<dbReference type="Gene3D" id="1.10.287.110">
    <property type="entry name" value="DnaJ domain"/>
    <property type="match status" value="1"/>
</dbReference>
<keyword evidence="5" id="KW-0238">DNA-binding</keyword>
<dbReference type="GO" id="GO:0042026">
    <property type="term" value="P:protein refolding"/>
    <property type="evidence" value="ECO:0007669"/>
    <property type="project" value="TreeGrafter"/>
</dbReference>
<dbReference type="GO" id="GO:0051082">
    <property type="term" value="F:unfolded protein binding"/>
    <property type="evidence" value="ECO:0007669"/>
    <property type="project" value="TreeGrafter"/>
</dbReference>
<dbReference type="PROSITE" id="PS50005">
    <property type="entry name" value="TPR"/>
    <property type="match status" value="1"/>
</dbReference>
<feature type="transmembrane region" description="Helical" evidence="3">
    <location>
        <begin position="233"/>
        <end position="257"/>
    </location>
</feature>
<dbReference type="PRINTS" id="PR00625">
    <property type="entry name" value="JDOMAIN"/>
</dbReference>
<evidence type="ECO:0000313" key="5">
    <source>
        <dbReference type="EMBL" id="MBB6051569.1"/>
    </source>
</evidence>
<evidence type="ECO:0000313" key="6">
    <source>
        <dbReference type="Proteomes" id="UP000520814"/>
    </source>
</evidence>
<evidence type="ECO:0000259" key="4">
    <source>
        <dbReference type="PROSITE" id="PS50076"/>
    </source>
</evidence>
<dbReference type="CDD" id="cd06257">
    <property type="entry name" value="DnaJ"/>
    <property type="match status" value="1"/>
</dbReference>
<feature type="transmembrane region" description="Helical" evidence="3">
    <location>
        <begin position="318"/>
        <end position="342"/>
    </location>
</feature>
<feature type="transmembrane region" description="Helical" evidence="3">
    <location>
        <begin position="379"/>
        <end position="400"/>
    </location>
</feature>
<dbReference type="InterPro" id="IPR001623">
    <property type="entry name" value="DnaJ_domain"/>
</dbReference>
<feature type="region of interest" description="Disordered" evidence="2">
    <location>
        <begin position="78"/>
        <end position="110"/>
    </location>
</feature>
<sequence length="403" mass="44071">MPEQTHYHVLGIPETASLEEIKKQYRSLARKFHPDVNPGPQAAQQFTRIAEAYRVLSDTESRRTYDAERALQQRQANYKSAGPVNHPAGPRPAASTPPKPPPTTASQESERLVQQAQIAFTRNRMAEARSLAEQSLRYNRKNAAGWEILGDVCRNQERYDDALRHYTMASQLDPRSATVQQKIERIARTPSASGRSTAGGYTPSTPIRHASPRPSARSGPTVTSQLPEEKRSLAVVLAGFFGFFGTFLLLLLSALFLDKSSASTQQLPIVFSWSWPFIACMSAAGALMGATMTITGMIRRIEDDLILTGSTGPRSAPFGLLVIAIGALFFWAAALVHIAVAVVQEALTPSLLKLYGTVAVLTGLFAMVWTAPYGPQHTMLLGGNVIFVSFVVGWLLGDFFRPD</sequence>
<dbReference type="PANTHER" id="PTHR43096:SF58">
    <property type="entry name" value="CHAPERONE DNAJ-DOMAIN SUPERFAMILY PROTEIN"/>
    <property type="match status" value="1"/>
</dbReference>
<protein>
    <submittedName>
        <fullName evidence="5">Curved DNA-binding protein CbpA</fullName>
    </submittedName>
</protein>
<organism evidence="5 6">
    <name type="scientific">Armatimonas rosea</name>
    <dbReference type="NCBI Taxonomy" id="685828"/>
    <lineage>
        <taxon>Bacteria</taxon>
        <taxon>Bacillati</taxon>
        <taxon>Armatimonadota</taxon>
        <taxon>Armatimonadia</taxon>
        <taxon>Armatimonadales</taxon>
        <taxon>Armatimonadaceae</taxon>
        <taxon>Armatimonas</taxon>
    </lineage>
</organism>
<feature type="repeat" description="TPR" evidence="1">
    <location>
        <begin position="143"/>
        <end position="176"/>
    </location>
</feature>